<keyword evidence="5 6" id="KW-0472">Membrane</keyword>
<evidence type="ECO:0000313" key="7">
    <source>
        <dbReference type="Ensembl" id="ENSCCRP00015050483.1"/>
    </source>
</evidence>
<dbReference type="GO" id="GO:0016020">
    <property type="term" value="C:membrane"/>
    <property type="evidence" value="ECO:0007669"/>
    <property type="project" value="UniProtKB-SubCell"/>
</dbReference>
<dbReference type="InterPro" id="IPR030417">
    <property type="entry name" value="MS4A"/>
</dbReference>
<dbReference type="Proteomes" id="UP000694700">
    <property type="component" value="Unplaced"/>
</dbReference>
<organism evidence="7 8">
    <name type="scientific">Cyprinus carpio</name>
    <name type="common">Common carp</name>
    <dbReference type="NCBI Taxonomy" id="7962"/>
    <lineage>
        <taxon>Eukaryota</taxon>
        <taxon>Metazoa</taxon>
        <taxon>Chordata</taxon>
        <taxon>Craniata</taxon>
        <taxon>Vertebrata</taxon>
        <taxon>Euteleostomi</taxon>
        <taxon>Actinopterygii</taxon>
        <taxon>Neopterygii</taxon>
        <taxon>Teleostei</taxon>
        <taxon>Ostariophysi</taxon>
        <taxon>Cypriniformes</taxon>
        <taxon>Cyprinidae</taxon>
        <taxon>Cyprininae</taxon>
        <taxon>Cyprinus</taxon>
    </lineage>
</organism>
<proteinExistence type="inferred from homology"/>
<dbReference type="Ensembl" id="ENSCCRT00015052177.1">
    <property type="protein sequence ID" value="ENSCCRP00015050483.1"/>
    <property type="gene ID" value="ENSCCRG00015020824.1"/>
</dbReference>
<evidence type="ECO:0000256" key="1">
    <source>
        <dbReference type="ARBA" id="ARBA00004141"/>
    </source>
</evidence>
<evidence type="ECO:0000256" key="6">
    <source>
        <dbReference type="SAM" id="Phobius"/>
    </source>
</evidence>
<keyword evidence="3 6" id="KW-0812">Transmembrane</keyword>
<dbReference type="AlphaFoldDB" id="A0A8C1Z3G8"/>
<comment type="subcellular location">
    <subcellularLocation>
        <location evidence="1">Membrane</location>
        <topology evidence="1">Multi-pass membrane protein</topology>
    </subcellularLocation>
</comment>
<protein>
    <submittedName>
        <fullName evidence="7">Uncharacterized protein</fullName>
    </submittedName>
</protein>
<name>A0A8C1Z3G8_CYPCA</name>
<evidence type="ECO:0000256" key="4">
    <source>
        <dbReference type="ARBA" id="ARBA00022989"/>
    </source>
</evidence>
<reference evidence="7" key="1">
    <citation type="submission" date="2025-08" db="UniProtKB">
        <authorList>
            <consortium name="Ensembl"/>
        </authorList>
    </citation>
    <scope>IDENTIFICATION</scope>
</reference>
<comment type="similarity">
    <text evidence="2">Belongs to the MS4A family.</text>
</comment>
<feature type="transmembrane region" description="Helical" evidence="6">
    <location>
        <begin position="167"/>
        <end position="187"/>
    </location>
</feature>
<evidence type="ECO:0000256" key="5">
    <source>
        <dbReference type="ARBA" id="ARBA00023136"/>
    </source>
</evidence>
<dbReference type="PANTHER" id="PTHR23320">
    <property type="entry name" value="MEMBRANE-SPANNING 4-DOMAINS SUBFAMILY A MS4A -RELATED"/>
    <property type="match status" value="1"/>
</dbReference>
<dbReference type="InterPro" id="IPR007237">
    <property type="entry name" value="CD20-like"/>
</dbReference>
<evidence type="ECO:0000256" key="2">
    <source>
        <dbReference type="ARBA" id="ARBA00009565"/>
    </source>
</evidence>
<feature type="transmembrane region" description="Helical" evidence="6">
    <location>
        <begin position="53"/>
        <end position="75"/>
    </location>
</feature>
<evidence type="ECO:0000313" key="8">
    <source>
        <dbReference type="Proteomes" id="UP000694700"/>
    </source>
</evidence>
<feature type="transmembrane region" description="Helical" evidence="6">
    <location>
        <begin position="124"/>
        <end position="147"/>
    </location>
</feature>
<feature type="transmembrane region" description="Helical" evidence="6">
    <location>
        <begin position="87"/>
        <end position="103"/>
    </location>
</feature>
<keyword evidence="4 6" id="KW-1133">Transmembrane helix</keyword>
<evidence type="ECO:0000256" key="3">
    <source>
        <dbReference type="ARBA" id="ARBA00022692"/>
    </source>
</evidence>
<dbReference type="Pfam" id="PF04103">
    <property type="entry name" value="CD20"/>
    <property type="match status" value="1"/>
</dbReference>
<accession>A0A8C1Z3G8</accession>
<sequence length="234" mass="25250">MNSSTLVIQLQPATQSAPDTAVTNAPGPVYVQQMTGASPLHGLQAFLKGQPKALGTVQIMIGLITLLFGIVSTVYAEPIFVYSGIPYWGSLIYITAGSLCIAAENKINSPSGFCLMNASLGMNIFSTITAGIAIILLSLDFSIWRYYYCSDSSCYLSVTLFWGIRGVLLLFAVLEFIVSICLSAFACKASAYSSPALVSNEPNQDFTNFFCPKNILHKTLTLMPHGFTCIDLTH</sequence>
<dbReference type="PANTHER" id="PTHR23320:SF128">
    <property type="entry name" value="MEMBRANE-SPANNING 4-DOMAINS SUBFAMILY A MEMBER 4A"/>
    <property type="match status" value="1"/>
</dbReference>